<dbReference type="Proteomes" id="UP000198824">
    <property type="component" value="Unassembled WGS sequence"/>
</dbReference>
<evidence type="ECO:0000313" key="2">
    <source>
        <dbReference type="Proteomes" id="UP000198824"/>
    </source>
</evidence>
<sequence>MAAELPMKEKRVDGTRRAFDMQTMTVGQRWLTGGSTFFSMKLEPVDDTPDEQQRLKTMCPGAACTMEGPLRFTLGLKDGTAHSFVAGPNERMRVEMVGTRIRCSDL</sequence>
<evidence type="ECO:0000313" key="1">
    <source>
        <dbReference type="EMBL" id="SFR90608.1"/>
    </source>
</evidence>
<proteinExistence type="predicted"/>
<reference evidence="1 2" key="1">
    <citation type="submission" date="2016-10" db="EMBL/GenBank/DDBJ databases">
        <authorList>
            <person name="de Groot N.N."/>
        </authorList>
    </citation>
    <scope>NUCLEOTIDE SEQUENCE [LARGE SCALE GENOMIC DNA]</scope>
    <source>
        <strain evidence="1 2">S5-249</strain>
    </source>
</reference>
<dbReference type="AlphaFoldDB" id="A0A1I6KHT2"/>
<organism evidence="1 2">
    <name type="scientific">Sphingomonas jatrophae</name>
    <dbReference type="NCBI Taxonomy" id="1166337"/>
    <lineage>
        <taxon>Bacteria</taxon>
        <taxon>Pseudomonadati</taxon>
        <taxon>Pseudomonadota</taxon>
        <taxon>Alphaproteobacteria</taxon>
        <taxon>Sphingomonadales</taxon>
        <taxon>Sphingomonadaceae</taxon>
        <taxon>Sphingomonas</taxon>
    </lineage>
</organism>
<gene>
    <name evidence="1" type="ORF">SAMN05192580_1741</name>
</gene>
<keyword evidence="2" id="KW-1185">Reference proteome</keyword>
<dbReference type="EMBL" id="FOZG01000001">
    <property type="protein sequence ID" value="SFR90608.1"/>
    <property type="molecule type" value="Genomic_DNA"/>
</dbReference>
<accession>A0A1I6KHT2</accession>
<protein>
    <submittedName>
        <fullName evidence="1">Uncharacterized protein</fullName>
    </submittedName>
</protein>
<name>A0A1I6KHT2_9SPHN</name>